<feature type="compositionally biased region" description="Low complexity" evidence="19">
    <location>
        <begin position="127"/>
        <end position="142"/>
    </location>
</feature>
<comment type="catalytic activity">
    <reaction evidence="1">
        <text>S-ubiquitinyl-[E2 ubiquitin-conjugating enzyme]-L-cysteine + [acceptor protein]-L-lysine = [E2 ubiquitin-conjugating enzyme]-L-cysteine + N(6)-ubiquitinyl-[acceptor protein]-L-lysine.</text>
        <dbReference type="EC" id="2.3.2.26"/>
    </reaction>
</comment>
<feature type="compositionally biased region" description="Low complexity" evidence="19">
    <location>
        <begin position="192"/>
        <end position="212"/>
    </location>
</feature>
<feature type="repeat" description="ANK" evidence="17">
    <location>
        <begin position="1106"/>
        <end position="1138"/>
    </location>
</feature>
<evidence type="ECO:0000256" key="5">
    <source>
        <dbReference type="ARBA" id="ARBA00022679"/>
    </source>
</evidence>
<dbReference type="OMA" id="RMTHWES"/>
<dbReference type="Gene3D" id="3.30.2160.10">
    <property type="entry name" value="Hect, E3 ligase catalytic domain"/>
    <property type="match status" value="1"/>
</dbReference>
<protein>
    <recommendedName>
        <fullName evidence="14">E3 ubiquitin-protein ligase HACE1</fullName>
        <ecNumber evidence="4">2.3.2.26</ecNumber>
    </recommendedName>
    <alternativeName>
        <fullName evidence="16">HECT domain and ankyrin repeat-containing E3 ubiquitin-protein ligase 1</fullName>
    </alternativeName>
    <alternativeName>
        <fullName evidence="15">HECT-type E3 ubiquitin transferase HACE1</fullName>
    </alternativeName>
</protein>
<dbReference type="GO" id="GO:0008270">
    <property type="term" value="F:zinc ion binding"/>
    <property type="evidence" value="ECO:0007669"/>
    <property type="project" value="UniProtKB-KW"/>
</dbReference>
<evidence type="ECO:0000256" key="15">
    <source>
        <dbReference type="ARBA" id="ARBA00041409"/>
    </source>
</evidence>
<dbReference type="PROSITE" id="PS01359">
    <property type="entry name" value="ZF_PHD_1"/>
    <property type="match status" value="1"/>
</dbReference>
<evidence type="ECO:0000256" key="2">
    <source>
        <dbReference type="ARBA" id="ARBA00004240"/>
    </source>
</evidence>
<keyword evidence="6" id="KW-0479">Metal-binding</keyword>
<feature type="region of interest" description="Disordered" evidence="19">
    <location>
        <begin position="1"/>
        <end position="456"/>
    </location>
</feature>
<evidence type="ECO:0000256" key="1">
    <source>
        <dbReference type="ARBA" id="ARBA00000885"/>
    </source>
</evidence>
<keyword evidence="10" id="KW-0862">Zinc</keyword>
<feature type="compositionally biased region" description="Acidic residues" evidence="19">
    <location>
        <begin position="237"/>
        <end position="255"/>
    </location>
</feature>
<evidence type="ECO:0000256" key="10">
    <source>
        <dbReference type="ARBA" id="ARBA00022833"/>
    </source>
</evidence>
<dbReference type="InterPro" id="IPR050409">
    <property type="entry name" value="E3_ubiq-protein_ligase"/>
</dbReference>
<accession>A0A0D2X496</accession>
<dbReference type="PhylomeDB" id="A0A0D2X496"/>
<proteinExistence type="predicted"/>
<dbReference type="OrthoDB" id="8068875at2759"/>
<feature type="compositionally biased region" description="Acidic residues" evidence="19">
    <location>
        <begin position="34"/>
        <end position="48"/>
    </location>
</feature>
<dbReference type="STRING" id="595528.A0A0D2X496"/>
<feature type="compositionally biased region" description="Basic and acidic residues" evidence="19">
    <location>
        <begin position="94"/>
        <end position="108"/>
    </location>
</feature>
<keyword evidence="5" id="KW-0808">Transferase</keyword>
<keyword evidence="8 18" id="KW-0833">Ubl conjugation pathway</keyword>
<feature type="compositionally biased region" description="Acidic residues" evidence="19">
    <location>
        <begin position="166"/>
        <end position="175"/>
    </location>
</feature>
<dbReference type="InParanoid" id="A0A0D2X496"/>
<evidence type="ECO:0000256" key="16">
    <source>
        <dbReference type="ARBA" id="ARBA00042378"/>
    </source>
</evidence>
<feature type="compositionally biased region" description="Polar residues" evidence="19">
    <location>
        <begin position="894"/>
        <end position="905"/>
    </location>
</feature>
<dbReference type="GO" id="GO:0032580">
    <property type="term" value="C:Golgi cisterna membrane"/>
    <property type="evidence" value="ECO:0007669"/>
    <property type="project" value="UniProtKB-SubCell"/>
</dbReference>
<dbReference type="Proteomes" id="UP000008743">
    <property type="component" value="Unassembled WGS sequence"/>
</dbReference>
<dbReference type="Pfam" id="PF00632">
    <property type="entry name" value="HECT"/>
    <property type="match status" value="1"/>
</dbReference>
<dbReference type="PROSITE" id="PS50297">
    <property type="entry name" value="ANK_REP_REGION"/>
    <property type="match status" value="1"/>
</dbReference>
<comment type="subcellular location">
    <subcellularLocation>
        <location evidence="2">Endoplasmic reticulum</location>
    </subcellularLocation>
    <subcellularLocation>
        <location evidence="13">Golgi apparatus</location>
        <location evidence="13">Golgi stack membrane</location>
    </subcellularLocation>
</comment>
<keyword evidence="17" id="KW-0040">ANK repeat</keyword>
<evidence type="ECO:0000256" key="18">
    <source>
        <dbReference type="PROSITE-ProRule" id="PRU00104"/>
    </source>
</evidence>
<dbReference type="InterPro" id="IPR019786">
    <property type="entry name" value="Zinc_finger_PHD-type_CS"/>
</dbReference>
<dbReference type="GO" id="GO:0061630">
    <property type="term" value="F:ubiquitin protein ligase activity"/>
    <property type="evidence" value="ECO:0007669"/>
    <property type="project" value="UniProtKB-EC"/>
</dbReference>
<evidence type="ECO:0000256" key="17">
    <source>
        <dbReference type="PROSITE-ProRule" id="PRU00023"/>
    </source>
</evidence>
<dbReference type="InterPro" id="IPR013083">
    <property type="entry name" value="Znf_RING/FYVE/PHD"/>
</dbReference>
<feature type="active site" description="Glycyl thioester intermediate" evidence="18">
    <location>
        <position position="1700"/>
    </location>
</feature>
<dbReference type="InterPro" id="IPR002110">
    <property type="entry name" value="Ankyrin_rpt"/>
</dbReference>
<evidence type="ECO:0000256" key="11">
    <source>
        <dbReference type="ARBA" id="ARBA00023034"/>
    </source>
</evidence>
<feature type="compositionally biased region" description="Basic and acidic residues" evidence="19">
    <location>
        <begin position="146"/>
        <end position="158"/>
    </location>
</feature>
<dbReference type="Gene3D" id="3.90.1750.10">
    <property type="entry name" value="Hect, E3 ligase catalytic domains"/>
    <property type="match status" value="2"/>
</dbReference>
<feature type="compositionally biased region" description="Polar residues" evidence="19">
    <location>
        <begin position="259"/>
        <end position="277"/>
    </location>
</feature>
<keyword evidence="7" id="KW-0863">Zinc-finger</keyword>
<feature type="compositionally biased region" description="Acidic residues" evidence="19">
    <location>
        <begin position="70"/>
        <end position="80"/>
    </location>
</feature>
<evidence type="ECO:0000256" key="12">
    <source>
        <dbReference type="ARBA" id="ARBA00023306"/>
    </source>
</evidence>
<dbReference type="SUPFAM" id="SSF48403">
    <property type="entry name" value="Ankyrin repeat"/>
    <property type="match status" value="1"/>
</dbReference>
<evidence type="ECO:0000256" key="6">
    <source>
        <dbReference type="ARBA" id="ARBA00022723"/>
    </source>
</evidence>
<dbReference type="eggNOG" id="KOG0940">
    <property type="taxonomic scope" value="Eukaryota"/>
</dbReference>
<dbReference type="GO" id="GO:0043161">
    <property type="term" value="P:proteasome-mediated ubiquitin-dependent protein catabolic process"/>
    <property type="evidence" value="ECO:0007669"/>
    <property type="project" value="TreeGrafter"/>
</dbReference>
<feature type="compositionally biased region" description="Polar residues" evidence="19">
    <location>
        <begin position="616"/>
        <end position="626"/>
    </location>
</feature>
<feature type="compositionally biased region" description="Low complexity" evidence="19">
    <location>
        <begin position="965"/>
        <end position="977"/>
    </location>
</feature>
<feature type="region of interest" description="Disordered" evidence="19">
    <location>
        <begin position="589"/>
        <end position="626"/>
    </location>
</feature>
<dbReference type="SMART" id="SM00119">
    <property type="entry name" value="HECTc"/>
    <property type="match status" value="1"/>
</dbReference>
<dbReference type="EMBL" id="KE346369">
    <property type="protein sequence ID" value="KJE95674.1"/>
    <property type="molecule type" value="Genomic_DNA"/>
</dbReference>
<dbReference type="PANTHER" id="PTHR11254:SF429">
    <property type="entry name" value="E3 UBIQUITIN-PROTEIN LIGASE SU(DX)"/>
    <property type="match status" value="1"/>
</dbReference>
<feature type="compositionally biased region" description="Basic residues" evidence="19">
    <location>
        <begin position="180"/>
        <end position="191"/>
    </location>
</feature>
<keyword evidence="12" id="KW-0131">Cell cycle</keyword>
<dbReference type="SMART" id="SM00249">
    <property type="entry name" value="PHD"/>
    <property type="match status" value="1"/>
</dbReference>
<dbReference type="GO" id="GO:0016567">
    <property type="term" value="P:protein ubiquitination"/>
    <property type="evidence" value="ECO:0007669"/>
    <property type="project" value="TreeGrafter"/>
</dbReference>
<evidence type="ECO:0000256" key="9">
    <source>
        <dbReference type="ARBA" id="ARBA00022824"/>
    </source>
</evidence>
<dbReference type="SUPFAM" id="SSF57903">
    <property type="entry name" value="FYVE/PHD zinc finger"/>
    <property type="match status" value="1"/>
</dbReference>
<evidence type="ECO:0000256" key="3">
    <source>
        <dbReference type="ARBA" id="ARBA00004906"/>
    </source>
</evidence>
<feature type="compositionally biased region" description="Acidic residues" evidence="19">
    <location>
        <begin position="605"/>
        <end position="614"/>
    </location>
</feature>
<evidence type="ECO:0000256" key="4">
    <source>
        <dbReference type="ARBA" id="ARBA00012485"/>
    </source>
</evidence>
<dbReference type="SMART" id="SM00248">
    <property type="entry name" value="ANK"/>
    <property type="match status" value="6"/>
</dbReference>
<evidence type="ECO:0000256" key="19">
    <source>
        <dbReference type="SAM" id="MobiDB-lite"/>
    </source>
</evidence>
<dbReference type="PROSITE" id="PS50237">
    <property type="entry name" value="HECT"/>
    <property type="match status" value="1"/>
</dbReference>
<name>A0A0D2X496_CAPO3</name>
<dbReference type="InterPro" id="IPR000569">
    <property type="entry name" value="HECT_dom"/>
</dbReference>
<feature type="region of interest" description="Disordered" evidence="19">
    <location>
        <begin position="936"/>
        <end position="982"/>
    </location>
</feature>
<evidence type="ECO:0000256" key="8">
    <source>
        <dbReference type="ARBA" id="ARBA00022786"/>
    </source>
</evidence>
<feature type="domain" description="HECT" evidence="20">
    <location>
        <begin position="1313"/>
        <end position="1733"/>
    </location>
</feature>
<feature type="compositionally biased region" description="Polar residues" evidence="19">
    <location>
        <begin position="411"/>
        <end position="424"/>
    </location>
</feature>
<dbReference type="RefSeq" id="XP_004345690.1">
    <property type="nucleotide sequence ID" value="XM_004345640.2"/>
</dbReference>
<organism evidence="21 22">
    <name type="scientific">Capsaspora owczarzaki (strain ATCC 30864)</name>
    <dbReference type="NCBI Taxonomy" id="595528"/>
    <lineage>
        <taxon>Eukaryota</taxon>
        <taxon>Filasterea</taxon>
        <taxon>Capsaspora</taxon>
    </lineage>
</organism>
<dbReference type="eggNOG" id="KOG0939">
    <property type="taxonomic scope" value="Eukaryota"/>
</dbReference>
<feature type="compositionally biased region" description="Polar residues" evidence="19">
    <location>
        <begin position="433"/>
        <end position="442"/>
    </location>
</feature>
<evidence type="ECO:0000313" key="22">
    <source>
        <dbReference type="Proteomes" id="UP000008743"/>
    </source>
</evidence>
<reference evidence="22" key="1">
    <citation type="submission" date="2011-02" db="EMBL/GenBank/DDBJ databases">
        <title>The Genome Sequence of Capsaspora owczarzaki ATCC 30864.</title>
        <authorList>
            <person name="Russ C."/>
            <person name="Cuomo C."/>
            <person name="Burger G."/>
            <person name="Gray M.W."/>
            <person name="Holland P.W.H."/>
            <person name="King N."/>
            <person name="Lang F.B.F."/>
            <person name="Roger A.J."/>
            <person name="Ruiz-Trillo I."/>
            <person name="Young S.K."/>
            <person name="Zeng Q."/>
            <person name="Gargeya S."/>
            <person name="Alvarado L."/>
            <person name="Berlin A."/>
            <person name="Chapman S.B."/>
            <person name="Chen Z."/>
            <person name="Freedman E."/>
            <person name="Gellesch M."/>
            <person name="Goldberg J."/>
            <person name="Griggs A."/>
            <person name="Gujja S."/>
            <person name="Heilman E."/>
            <person name="Heiman D."/>
            <person name="Howarth C."/>
            <person name="Mehta T."/>
            <person name="Neiman D."/>
            <person name="Pearson M."/>
            <person name="Roberts A."/>
            <person name="Saif S."/>
            <person name="Shea T."/>
            <person name="Shenoy N."/>
            <person name="Sisk P."/>
            <person name="Stolte C."/>
            <person name="Sykes S."/>
            <person name="White J."/>
            <person name="Yandava C."/>
            <person name="Haas B."/>
            <person name="Nusbaum C."/>
            <person name="Birren B."/>
        </authorList>
    </citation>
    <scope>NUCLEOTIDE SEQUENCE</scope>
    <source>
        <strain evidence="22">ATCC 30864</strain>
    </source>
</reference>
<dbReference type="InterPro" id="IPR035983">
    <property type="entry name" value="Hect_E3_ubiquitin_ligase"/>
</dbReference>
<evidence type="ECO:0000256" key="14">
    <source>
        <dbReference type="ARBA" id="ARBA00040370"/>
    </source>
</evidence>
<dbReference type="Pfam" id="PF00023">
    <property type="entry name" value="Ank"/>
    <property type="match status" value="1"/>
</dbReference>
<evidence type="ECO:0000256" key="13">
    <source>
        <dbReference type="ARBA" id="ARBA00037859"/>
    </source>
</evidence>
<evidence type="ECO:0000259" key="20">
    <source>
        <dbReference type="PROSITE" id="PS50237"/>
    </source>
</evidence>
<dbReference type="EC" id="2.3.2.26" evidence="4"/>
<dbReference type="InterPro" id="IPR036770">
    <property type="entry name" value="Ankyrin_rpt-contain_sf"/>
</dbReference>
<dbReference type="PANTHER" id="PTHR11254">
    <property type="entry name" value="HECT DOMAIN UBIQUITIN-PROTEIN LIGASE"/>
    <property type="match status" value="1"/>
</dbReference>
<dbReference type="FunFam" id="3.30.2410.10:FF:000009">
    <property type="entry name" value="Probable E3 ubiquitin-protein ligase HECTD2"/>
    <property type="match status" value="1"/>
</dbReference>
<dbReference type="Gene3D" id="3.30.40.10">
    <property type="entry name" value="Zinc/RING finger domain, C3HC4 (zinc finger)"/>
    <property type="match status" value="1"/>
</dbReference>
<keyword evidence="11" id="KW-0333">Golgi apparatus</keyword>
<dbReference type="SUPFAM" id="SSF56204">
    <property type="entry name" value="Hect, E3 ligase catalytic domain"/>
    <property type="match status" value="1"/>
</dbReference>
<dbReference type="Gene3D" id="3.30.2410.10">
    <property type="entry name" value="Hect, E3 ligase catalytic domain"/>
    <property type="match status" value="1"/>
</dbReference>
<dbReference type="InterPro" id="IPR001965">
    <property type="entry name" value="Znf_PHD"/>
</dbReference>
<evidence type="ECO:0000313" key="21">
    <source>
        <dbReference type="EMBL" id="KJE95674.1"/>
    </source>
</evidence>
<feature type="region of interest" description="Disordered" evidence="19">
    <location>
        <begin position="894"/>
        <end position="915"/>
    </location>
</feature>
<dbReference type="InterPro" id="IPR011011">
    <property type="entry name" value="Znf_FYVE_PHD"/>
</dbReference>
<keyword evidence="9" id="KW-0256">Endoplasmic reticulum</keyword>
<dbReference type="PROSITE" id="PS50088">
    <property type="entry name" value="ANK_REPEAT"/>
    <property type="match status" value="1"/>
</dbReference>
<keyword evidence="22" id="KW-1185">Reference proteome</keyword>
<dbReference type="Pfam" id="PF12796">
    <property type="entry name" value="Ank_2"/>
    <property type="match status" value="2"/>
</dbReference>
<sequence>MRKRAPVDSDSTDDDHPSNVAAAVRKRRQKAILTDDDDGNDNDEEEEEEMKRTRQIPAQTSGNPRSAADSDYDDDDDDDLAASSSSRPVTRARNKNETGRAAAKRADPQEMAPNKRATTRVVNNGRAQATAAATETTNADAIARSHAAEATRGLRAEDFAFASASSDDDDEEDEPSTPKRSQRGSPRHSPRHSPGSSQSRSSQSRLPSSSGRAVHTKTVTSFVPMFNSYNREREDREDASDVDFIVSDESDEDGSGSDNHASSESSGEGDAQGSSPNDDGDDESPPTKRRGKPVARRVTVPKNVDNRTREDDEAASDDSSSQTDESRQEPAPVRSGARRRRASQQDHSVASQEPSKTKEHPPEFSPVVRRKRVILDDDDEDAGADGNENGNPAMLDTPTTESSKRNRHGTPASTGRSQSPTELSPATRGTKRPLSQQPSQRSHSGRAASLHRHRDDERAAALARVAARKAGTLSVFEASALALVEEGTVSKTLGHDPSLEMDASDDEAEDDEDDAFVVSDDEEVQSAEVTECTCGSSADYSGLMVCCTGRMCRKWQHAACVNIIDEDDIPDNYKCMPCRLTAAGLSASLAEQPSHAAKRRRIVDDGSDGSDDDNPSAAQPSQSTTPLEQLEYHHSFRAAGARLYRACQAGDVVRVKKLLESSSVRDAHAINYFAHEEANMTPFIAAVSGNHVEVARLLLDTALVRTQLCTLSNQTALRVAIKSGDSSMWELLSSRTLRATEVHDDLLDLAAGAPTTIPLQRLLERRGQSPAAASSGTLSQKPLNNPQARTLWRLLQVAAAQGSLACVEFLLGFPEVCTVTTHLWQASEAGTLGSQLDREQRRMTTTLLAAQKTHSRNWQRDQESIEAALPFLTDQAQASTSSSSSGRHAVTFSDSGVVTASQPATSPVRRLDDRSNRRAAVSLASILNEQSRALGVLGGRSPAPDRELPNAAVNRRVNQSRQRLAPPSAASPSSSPSKVQPVQRAIQPLADTGHVIVRLGDSDDGETLVHQAVLSGQVNVLTVILDALPPQFLFFADDDGITPLWLACSMGHSDCVQEIASRIMAQRAGLEPDIAEVQFSTSNYPASVALDSTKALLHPLVCCDVHGTTALHCAAAIGSLPCVETLLCSGHPVYLLDENGWTPLLYSVFKERKDCIRPLMRAMPAQLKLLTTLIHPNSGSSSQWRAARPTDDAVYAATRNQAVVARCVTMLAEVPEYYALINAFVASESSLLDSTLQFLVTRYPTCLTMENKLAWMYRQLNLRRPGQSWLLKLDRSHLLDSLSEGCHTFQSAFGLQVSVPNVQFRGEPATGWGPRREMFALLAGEVIRPDYQLFSVIDKGRDAAASSAQAANNNVDQGQDGAAIVPVSAFALSMDPNDKTLRHRRMYSIGLAVGYAIATKENIPATFSSAFWKLVLGKPVDLDDLDTVDPALSKSLSWLLSQDIAGMENDLAMMFSVDVEIRLPNPTSRVCAPTTNVADEVEGLSDDSFDYDPDWDSSLSVSVVETNRSIVRVNGSGASSSDPVHNPADPFPGHASFVNNAGTMRTFNLCPNGSQTLVTQANKHEFVRARVDFAFKGLREAASEFARGLYSIIPHPNLAVFSSGELALLVAGSSNIDVDDWQQHTKYGDQLSATIIEWFWALVRDLSQSERSLLLQFSTGMCRLPPGGFANLSAMHSQGGQFTLSSLPEDGSHLPRAATCFNLLQLPAYTSETELRQKVLIAIRHGCGGFTFG</sequence>
<evidence type="ECO:0000256" key="7">
    <source>
        <dbReference type="ARBA" id="ARBA00022771"/>
    </source>
</evidence>
<dbReference type="Gene3D" id="1.25.40.20">
    <property type="entry name" value="Ankyrin repeat-containing domain"/>
    <property type="match status" value="3"/>
</dbReference>
<comment type="pathway">
    <text evidence="3">Protein modification; protein ubiquitination.</text>
</comment>
<dbReference type="GO" id="GO:0005783">
    <property type="term" value="C:endoplasmic reticulum"/>
    <property type="evidence" value="ECO:0007669"/>
    <property type="project" value="UniProtKB-SubCell"/>
</dbReference>
<gene>
    <name evidence="21" type="ORF">CAOG_006100</name>
</gene>